<dbReference type="EMBL" id="FNZX01000022">
    <property type="protein sequence ID" value="SEL07447.1"/>
    <property type="molecule type" value="Genomic_DNA"/>
</dbReference>
<dbReference type="AlphaFoldDB" id="A0A1H7M9Z1"/>
<dbReference type="RefSeq" id="WP_074792326.1">
    <property type="nucleotide sequence ID" value="NZ_FNZX01000022.1"/>
</dbReference>
<dbReference type="InterPro" id="IPR031493">
    <property type="entry name" value="Zinc_ribbon_15"/>
</dbReference>
<proteinExistence type="predicted"/>
<name>A0A1H7M9Z1_9FIRM</name>
<dbReference type="Proteomes" id="UP000182321">
    <property type="component" value="Unassembled WGS sequence"/>
</dbReference>
<feature type="domain" description="Zinc-ribbon 15" evidence="1">
    <location>
        <begin position="20"/>
        <end position="119"/>
    </location>
</feature>
<reference evidence="3" key="1">
    <citation type="submission" date="2016-10" db="EMBL/GenBank/DDBJ databases">
        <authorList>
            <person name="Varghese N."/>
            <person name="Submissions S."/>
        </authorList>
    </citation>
    <scope>NUCLEOTIDE SEQUENCE [LARGE SCALE GENOMIC DNA]</scope>
    <source>
        <strain evidence="3">ACV-9</strain>
    </source>
</reference>
<evidence type="ECO:0000313" key="3">
    <source>
        <dbReference type="Proteomes" id="UP000182321"/>
    </source>
</evidence>
<organism evidence="2 3">
    <name type="scientific">Pseudobutyrivibrio ruminis</name>
    <dbReference type="NCBI Taxonomy" id="46206"/>
    <lineage>
        <taxon>Bacteria</taxon>
        <taxon>Bacillati</taxon>
        <taxon>Bacillota</taxon>
        <taxon>Clostridia</taxon>
        <taxon>Lachnospirales</taxon>
        <taxon>Lachnospiraceae</taxon>
        <taxon>Pseudobutyrivibrio</taxon>
    </lineage>
</organism>
<keyword evidence="3" id="KW-1185">Reference proteome</keyword>
<sequence length="122" mass="14129">MFFIMGITDGRKDFDFSQTVICDNCGKYGRYQVFTLYTVLSLFFIPTFKWNKRYYVQMSCCGSVYELNPEIGNRIASGEDLQIKSQDLTKVGNGRGFFKHCNNCGYETAEDFDFCPKCGMRF</sequence>
<evidence type="ECO:0000259" key="1">
    <source>
        <dbReference type="Pfam" id="PF17032"/>
    </source>
</evidence>
<evidence type="ECO:0000313" key="2">
    <source>
        <dbReference type="EMBL" id="SEL07447.1"/>
    </source>
</evidence>
<accession>A0A1H7M9Z1</accession>
<dbReference type="Pfam" id="PF17032">
    <property type="entry name" value="Zn_ribbon_15"/>
    <property type="match status" value="1"/>
</dbReference>
<protein>
    <submittedName>
        <fullName evidence="2">Zinc-ribbon family protein</fullName>
    </submittedName>
</protein>
<gene>
    <name evidence="2" type="ORF">SAMN02910377_02589</name>
</gene>